<dbReference type="Proteomes" id="UP000567293">
    <property type="component" value="Unassembled WGS sequence"/>
</dbReference>
<evidence type="ECO:0000313" key="2">
    <source>
        <dbReference type="EMBL" id="MBA0088002.1"/>
    </source>
</evidence>
<protein>
    <submittedName>
        <fullName evidence="2">ABC transporter permease</fullName>
    </submittedName>
</protein>
<keyword evidence="1" id="KW-0812">Transmembrane</keyword>
<feature type="non-terminal residue" evidence="2">
    <location>
        <position position="58"/>
    </location>
</feature>
<feature type="transmembrane region" description="Helical" evidence="1">
    <location>
        <begin position="21"/>
        <end position="47"/>
    </location>
</feature>
<accession>A0A7V8NV65</accession>
<keyword evidence="3" id="KW-1185">Reference proteome</keyword>
<organism evidence="2 3">
    <name type="scientific">Candidatus Acidiferrum panamense</name>
    <dbReference type="NCBI Taxonomy" id="2741543"/>
    <lineage>
        <taxon>Bacteria</taxon>
        <taxon>Pseudomonadati</taxon>
        <taxon>Acidobacteriota</taxon>
        <taxon>Terriglobia</taxon>
        <taxon>Candidatus Acidiferrales</taxon>
        <taxon>Candidatus Acidiferrum</taxon>
    </lineage>
</organism>
<proteinExistence type="predicted"/>
<reference evidence="2" key="1">
    <citation type="submission" date="2020-06" db="EMBL/GenBank/DDBJ databases">
        <title>Legume-microbial interactions unlock mineral nutrients during tropical forest succession.</title>
        <authorList>
            <person name="Epihov D.Z."/>
        </authorList>
    </citation>
    <scope>NUCLEOTIDE SEQUENCE [LARGE SCALE GENOMIC DNA]</scope>
    <source>
        <strain evidence="2">Pan2503</strain>
    </source>
</reference>
<name>A0A7V8NV65_9BACT</name>
<gene>
    <name evidence="2" type="ORF">HRJ53_23700</name>
</gene>
<keyword evidence="1" id="KW-1133">Transmembrane helix</keyword>
<dbReference type="AlphaFoldDB" id="A0A7V8NV65"/>
<comment type="caution">
    <text evidence="2">The sequence shown here is derived from an EMBL/GenBank/DDBJ whole genome shotgun (WGS) entry which is preliminary data.</text>
</comment>
<sequence length="58" mass="6473">MTSKFELFIARRYLRAHRKEKVISVITAISILGVAAVVMALIIALAVNNGFKNTLERN</sequence>
<dbReference type="EMBL" id="JACDQQ010002285">
    <property type="protein sequence ID" value="MBA0088002.1"/>
    <property type="molecule type" value="Genomic_DNA"/>
</dbReference>
<evidence type="ECO:0000313" key="3">
    <source>
        <dbReference type="Proteomes" id="UP000567293"/>
    </source>
</evidence>
<evidence type="ECO:0000256" key="1">
    <source>
        <dbReference type="SAM" id="Phobius"/>
    </source>
</evidence>
<keyword evidence="1" id="KW-0472">Membrane</keyword>